<evidence type="ECO:0000313" key="1">
    <source>
        <dbReference type="EMBL" id="PWN53179.1"/>
    </source>
</evidence>
<sequence length="152" mass="17138">MSHGLCSPHSSSMHSGQWWACLRACQVHAIEKNMKKASRRPLPGCERWVPIVSNPPSISPCYSRHGRSGRSCTHTGQGFRLACGCSLSWGRVVREDEGRETGWVVWWIFLRLLVGEWKVPSDWPTAHQHDDQSQGLSRLGSDPLSLLHTRLD</sequence>
<name>A0ACD0P569_9BASI</name>
<dbReference type="Proteomes" id="UP000245626">
    <property type="component" value="Unassembled WGS sequence"/>
</dbReference>
<organism evidence="1 2">
    <name type="scientific">Violaceomyces palustris</name>
    <dbReference type="NCBI Taxonomy" id="1673888"/>
    <lineage>
        <taxon>Eukaryota</taxon>
        <taxon>Fungi</taxon>
        <taxon>Dikarya</taxon>
        <taxon>Basidiomycota</taxon>
        <taxon>Ustilaginomycotina</taxon>
        <taxon>Ustilaginomycetes</taxon>
        <taxon>Violaceomycetales</taxon>
        <taxon>Violaceomycetaceae</taxon>
        <taxon>Violaceomyces</taxon>
    </lineage>
</organism>
<reference evidence="1 2" key="1">
    <citation type="journal article" date="2018" name="Mol. Biol. Evol.">
        <title>Broad Genomic Sampling Reveals a Smut Pathogenic Ancestry of the Fungal Clade Ustilaginomycotina.</title>
        <authorList>
            <person name="Kijpornyongpan T."/>
            <person name="Mondo S.J."/>
            <person name="Barry K."/>
            <person name="Sandor L."/>
            <person name="Lee J."/>
            <person name="Lipzen A."/>
            <person name="Pangilinan J."/>
            <person name="LaButti K."/>
            <person name="Hainaut M."/>
            <person name="Henrissat B."/>
            <person name="Grigoriev I.V."/>
            <person name="Spatafora J.W."/>
            <person name="Aime M.C."/>
        </authorList>
    </citation>
    <scope>NUCLEOTIDE SEQUENCE [LARGE SCALE GENOMIC DNA]</scope>
    <source>
        <strain evidence="1 2">SA 807</strain>
    </source>
</reference>
<proteinExistence type="predicted"/>
<evidence type="ECO:0000313" key="2">
    <source>
        <dbReference type="Proteomes" id="UP000245626"/>
    </source>
</evidence>
<keyword evidence="2" id="KW-1185">Reference proteome</keyword>
<accession>A0ACD0P569</accession>
<gene>
    <name evidence="1" type="ORF">IE53DRAFT_206181</name>
</gene>
<dbReference type="EMBL" id="KZ819738">
    <property type="protein sequence ID" value="PWN53179.1"/>
    <property type="molecule type" value="Genomic_DNA"/>
</dbReference>
<protein>
    <submittedName>
        <fullName evidence="1">Uncharacterized protein</fullName>
    </submittedName>
</protein>